<proteinExistence type="predicted"/>
<dbReference type="Proteomes" id="UP001432312">
    <property type="component" value="Chromosome"/>
</dbReference>
<reference evidence="1" key="1">
    <citation type="submission" date="2022-10" db="EMBL/GenBank/DDBJ databases">
        <title>The complete genomes of actinobacterial strains from the NBC collection.</title>
        <authorList>
            <person name="Joergensen T.S."/>
            <person name="Alvarez Arevalo M."/>
            <person name="Sterndorff E.B."/>
            <person name="Faurdal D."/>
            <person name="Vuksanovic O."/>
            <person name="Mourched A.-S."/>
            <person name="Charusanti P."/>
            <person name="Shaw S."/>
            <person name="Blin K."/>
            <person name="Weber T."/>
        </authorList>
    </citation>
    <scope>NUCLEOTIDE SEQUENCE</scope>
    <source>
        <strain evidence="1">NBC_00303</strain>
    </source>
</reference>
<dbReference type="GeneID" id="95495573"/>
<dbReference type="RefSeq" id="WP_266496976.1">
    <property type="nucleotide sequence ID" value="NZ_CP108036.1"/>
</dbReference>
<gene>
    <name evidence="1" type="ORF">OHA91_06020</name>
</gene>
<accession>A0ABZ1QPA5</accession>
<evidence type="ECO:0000313" key="2">
    <source>
        <dbReference type="Proteomes" id="UP001432312"/>
    </source>
</evidence>
<evidence type="ECO:0000313" key="1">
    <source>
        <dbReference type="EMBL" id="WUN84506.1"/>
    </source>
</evidence>
<dbReference type="EMBL" id="CP108036">
    <property type="protein sequence ID" value="WUN84506.1"/>
    <property type="molecule type" value="Genomic_DNA"/>
</dbReference>
<organism evidence="1 2">
    <name type="scientific">Streptomyces erythrochromogenes</name>
    <dbReference type="NCBI Taxonomy" id="285574"/>
    <lineage>
        <taxon>Bacteria</taxon>
        <taxon>Bacillati</taxon>
        <taxon>Actinomycetota</taxon>
        <taxon>Actinomycetes</taxon>
        <taxon>Kitasatosporales</taxon>
        <taxon>Streptomycetaceae</taxon>
        <taxon>Streptomyces</taxon>
    </lineage>
</organism>
<protein>
    <submittedName>
        <fullName evidence="1">Uncharacterized protein</fullName>
    </submittedName>
</protein>
<sequence length="65" mass="7155">MELERLRPTVLRGTFHAYELAALTAAARYVVESSPADVPEESIGQLTHLLADYDEQVRKLSAPGT</sequence>
<keyword evidence="2" id="KW-1185">Reference proteome</keyword>
<name>A0ABZ1QPA5_9ACTN</name>